<dbReference type="PANTHER" id="PTHR43685">
    <property type="entry name" value="GLYCOSYLTRANSFERASE"/>
    <property type="match status" value="1"/>
</dbReference>
<gene>
    <name evidence="2" type="ORF">thalar_02830</name>
</gene>
<feature type="domain" description="Glycosyltransferase 2-like" evidence="1">
    <location>
        <begin position="7"/>
        <end position="102"/>
    </location>
</feature>
<evidence type="ECO:0000313" key="2">
    <source>
        <dbReference type="EMBL" id="EPX77111.1"/>
    </source>
</evidence>
<dbReference type="EMBL" id="AONI01000015">
    <property type="protein sequence ID" value="EPX77111.1"/>
    <property type="molecule type" value="Genomic_DNA"/>
</dbReference>
<evidence type="ECO:0000313" key="3">
    <source>
        <dbReference type="Proteomes" id="UP000015351"/>
    </source>
</evidence>
<dbReference type="RefSeq" id="WP_021102182.1">
    <property type="nucleotide sequence ID" value="NZ_KE557314.1"/>
</dbReference>
<keyword evidence="2" id="KW-0808">Transferase</keyword>
<dbReference type="InterPro" id="IPR029044">
    <property type="entry name" value="Nucleotide-diphossugar_trans"/>
</dbReference>
<proteinExistence type="predicted"/>
<reference evidence="3" key="1">
    <citation type="journal article" date="2013" name="Stand. Genomic Sci.">
        <title>Genome sequence of the Litoreibacter arenae type strain (DSM 19593(T)), a member of the Roseobacter clade isolated from sea sand.</title>
        <authorList>
            <person name="Riedel T."/>
            <person name="Fiebig A."/>
            <person name="Petersen J."/>
            <person name="Gronow S."/>
            <person name="Kyrpides N.C."/>
            <person name="Goker M."/>
            <person name="Klenk H.P."/>
        </authorList>
    </citation>
    <scope>NUCLEOTIDE SEQUENCE [LARGE SCALE GENOMIC DNA]</scope>
    <source>
        <strain evidence="3">DSM 19593</strain>
    </source>
</reference>
<dbReference type="Proteomes" id="UP000015351">
    <property type="component" value="Unassembled WGS sequence"/>
</dbReference>
<organism evidence="2 3">
    <name type="scientific">Litoreibacter arenae DSM 19593</name>
    <dbReference type="NCBI Taxonomy" id="1123360"/>
    <lineage>
        <taxon>Bacteria</taxon>
        <taxon>Pseudomonadati</taxon>
        <taxon>Pseudomonadota</taxon>
        <taxon>Alphaproteobacteria</taxon>
        <taxon>Rhodobacterales</taxon>
        <taxon>Roseobacteraceae</taxon>
        <taxon>Litoreibacter</taxon>
    </lineage>
</organism>
<dbReference type="PANTHER" id="PTHR43685:SF2">
    <property type="entry name" value="GLYCOSYLTRANSFERASE 2-LIKE DOMAIN-CONTAINING PROTEIN"/>
    <property type="match status" value="1"/>
</dbReference>
<dbReference type="Pfam" id="PF00535">
    <property type="entry name" value="Glycos_transf_2"/>
    <property type="match status" value="1"/>
</dbReference>
<dbReference type="AlphaFoldDB" id="S9Q6Z2"/>
<dbReference type="HOGENOM" id="CLU_025996_0_0_5"/>
<dbReference type="InterPro" id="IPR050834">
    <property type="entry name" value="Glycosyltransf_2"/>
</dbReference>
<keyword evidence="3" id="KW-1185">Reference proteome</keyword>
<dbReference type="Gene3D" id="3.90.550.10">
    <property type="entry name" value="Spore Coat Polysaccharide Biosynthesis Protein SpsA, Chain A"/>
    <property type="match status" value="1"/>
</dbReference>
<comment type="caution">
    <text evidence="2">The sequence shown here is derived from an EMBL/GenBank/DDBJ whole genome shotgun (WGS) entry which is preliminary data.</text>
</comment>
<dbReference type="eggNOG" id="COG1216">
    <property type="taxonomic scope" value="Bacteria"/>
</dbReference>
<name>S9Q6Z2_9RHOB</name>
<accession>S9Q6Z2</accession>
<dbReference type="InterPro" id="IPR001173">
    <property type="entry name" value="Glyco_trans_2-like"/>
</dbReference>
<dbReference type="SUPFAM" id="SSF53448">
    <property type="entry name" value="Nucleotide-diphospho-sugar transferases"/>
    <property type="match status" value="1"/>
</dbReference>
<evidence type="ECO:0000259" key="1">
    <source>
        <dbReference type="Pfam" id="PF00535"/>
    </source>
</evidence>
<dbReference type="OrthoDB" id="9807795at2"/>
<dbReference type="GO" id="GO:0016740">
    <property type="term" value="F:transferase activity"/>
    <property type="evidence" value="ECO:0007669"/>
    <property type="project" value="UniProtKB-KW"/>
</dbReference>
<dbReference type="STRING" id="1123360.thalar_02830"/>
<protein>
    <submittedName>
        <fullName evidence="2">Glycosyl transferase, family 2</fullName>
    </submittedName>
</protein>
<sequence length="314" mass="35083">MTRAWLSVIMPVFNGRATLDMALSSLEGQCDGLEIIAVDQGSIDGSRLVLEKAQNRLPIRIIDNPDGSSWTENTNIGLREARAPLITMLHQDDIWLTGRAALLQDISTQHQDVDIWVHGADLIDAQGNIVGQMCPPFGDVQCVLSSEEALSHLIVQNTLALPAVMFRRDAALRQGGLDEELWYTADWDLWLNLAQNGLAWNPTRASAFRIHAQSQTITGSRDLQSFKRQLEIPLHRHLAHLPDQLTKRARKRAEAANALNVCLAGLHHRSLRGVASALRAFFLLGPFEWRDFFMSTQIVNRLVPRLKLGLKRGT</sequence>
<dbReference type="PATRIC" id="fig|1123360.3.peg.2806"/>